<dbReference type="OrthoDB" id="4582561at2759"/>
<sequence length="452" mass="50650">MDNFTVSTSWVAPGIDALNSSSENCNVGAAWIGTAIKGLTSDDLRNNVPLGLTLNYLRTLVPSNWPTTTDTDLFAWYTEYLTSPDNAQGNYTLEYILSLPLVHCHKEICTTMDWEGDPDVSGEGMIVSYYLAAVLATIYFAILVWTIVGRYDVPWTHHKIAKRGLSAVQESSNTFLDAALIFAVAMLGAATVRLYVLMTNQNEDRSTYATIGSVSMSAFSLFPALILQAVTDGQRTHILRQVLWFVAISLTIAVEIMYRTTYHAPGSRQDDPNASCADGKLQKAWLAFCEDAAIRRQLELGLTMAHIILGLQCLWWLYYLLVTITPKHWHERQGQTMFGQFFAHCRRWMRALDGIICLALMWTLLVLFRRYRSSIQDSTGYSDTDSTWTFGQVLALATWAPVFMDLVGILIYGPEKGLDKKISDNYRIVPADESRATTIEKSTYGPLHAQNV</sequence>
<accession>A0A9P8RME5</accession>
<feature type="transmembrane region" description="Helical" evidence="1">
    <location>
        <begin position="174"/>
        <end position="196"/>
    </location>
</feature>
<feature type="transmembrane region" description="Helical" evidence="1">
    <location>
        <begin position="304"/>
        <end position="326"/>
    </location>
</feature>
<protein>
    <submittedName>
        <fullName evidence="2">Uncharacterized protein</fullName>
    </submittedName>
</protein>
<feature type="transmembrane region" description="Helical" evidence="1">
    <location>
        <begin position="242"/>
        <end position="258"/>
    </location>
</feature>
<reference evidence="2" key="1">
    <citation type="journal article" date="2021" name="Nat. Commun.">
        <title>Genetic determinants of endophytism in the Arabidopsis root mycobiome.</title>
        <authorList>
            <person name="Mesny F."/>
            <person name="Miyauchi S."/>
            <person name="Thiergart T."/>
            <person name="Pickel B."/>
            <person name="Atanasova L."/>
            <person name="Karlsson M."/>
            <person name="Huettel B."/>
            <person name="Barry K.W."/>
            <person name="Haridas S."/>
            <person name="Chen C."/>
            <person name="Bauer D."/>
            <person name="Andreopoulos W."/>
            <person name="Pangilinan J."/>
            <person name="LaButti K."/>
            <person name="Riley R."/>
            <person name="Lipzen A."/>
            <person name="Clum A."/>
            <person name="Drula E."/>
            <person name="Henrissat B."/>
            <person name="Kohler A."/>
            <person name="Grigoriev I.V."/>
            <person name="Martin F.M."/>
            <person name="Hacquard S."/>
        </authorList>
    </citation>
    <scope>NUCLEOTIDE SEQUENCE</scope>
    <source>
        <strain evidence="2">MPI-SDFR-AT-0073</strain>
    </source>
</reference>
<keyword evidence="1" id="KW-1133">Transmembrane helix</keyword>
<keyword evidence="1" id="KW-0812">Transmembrane</keyword>
<proteinExistence type="predicted"/>
<name>A0A9P8RME5_9PEZI</name>
<feature type="transmembrane region" description="Helical" evidence="1">
    <location>
        <begin position="347"/>
        <end position="368"/>
    </location>
</feature>
<gene>
    <name evidence="2" type="ORF">BKA67DRAFT_663931</name>
</gene>
<keyword evidence="3" id="KW-1185">Reference proteome</keyword>
<evidence type="ECO:0000313" key="3">
    <source>
        <dbReference type="Proteomes" id="UP000758603"/>
    </source>
</evidence>
<dbReference type="AlphaFoldDB" id="A0A9P8RME5"/>
<evidence type="ECO:0000313" key="2">
    <source>
        <dbReference type="EMBL" id="KAH6646065.1"/>
    </source>
</evidence>
<feature type="transmembrane region" description="Helical" evidence="1">
    <location>
        <begin position="388"/>
        <end position="412"/>
    </location>
</feature>
<dbReference type="EMBL" id="JAGPXC010000010">
    <property type="protein sequence ID" value="KAH6646065.1"/>
    <property type="molecule type" value="Genomic_DNA"/>
</dbReference>
<dbReference type="RefSeq" id="XP_045952579.1">
    <property type="nucleotide sequence ID" value="XM_046108276.1"/>
</dbReference>
<evidence type="ECO:0000256" key="1">
    <source>
        <dbReference type="SAM" id="Phobius"/>
    </source>
</evidence>
<dbReference type="Proteomes" id="UP000758603">
    <property type="component" value="Unassembled WGS sequence"/>
</dbReference>
<keyword evidence="1" id="KW-0472">Membrane</keyword>
<dbReference type="GeneID" id="70137167"/>
<comment type="caution">
    <text evidence="2">The sequence shown here is derived from an EMBL/GenBank/DDBJ whole genome shotgun (WGS) entry which is preliminary data.</text>
</comment>
<organism evidence="2 3">
    <name type="scientific">Truncatella angustata</name>
    <dbReference type="NCBI Taxonomy" id="152316"/>
    <lineage>
        <taxon>Eukaryota</taxon>
        <taxon>Fungi</taxon>
        <taxon>Dikarya</taxon>
        <taxon>Ascomycota</taxon>
        <taxon>Pezizomycotina</taxon>
        <taxon>Sordariomycetes</taxon>
        <taxon>Xylariomycetidae</taxon>
        <taxon>Amphisphaeriales</taxon>
        <taxon>Sporocadaceae</taxon>
        <taxon>Truncatella</taxon>
    </lineage>
</organism>
<feature type="transmembrane region" description="Helical" evidence="1">
    <location>
        <begin position="208"/>
        <end position="230"/>
    </location>
</feature>
<feature type="transmembrane region" description="Helical" evidence="1">
    <location>
        <begin position="129"/>
        <end position="153"/>
    </location>
</feature>